<keyword evidence="2 5" id="KW-0812">Transmembrane</keyword>
<dbReference type="Proteomes" id="UP000478417">
    <property type="component" value="Unassembled WGS sequence"/>
</dbReference>
<evidence type="ECO:0000259" key="6">
    <source>
        <dbReference type="Pfam" id="PF01694"/>
    </source>
</evidence>
<feature type="domain" description="DUF6576" evidence="7">
    <location>
        <begin position="261"/>
        <end position="294"/>
    </location>
</feature>
<accession>A0A6B2M4M4</accession>
<feature type="transmembrane region" description="Helical" evidence="5">
    <location>
        <begin position="172"/>
        <end position="191"/>
    </location>
</feature>
<feature type="transmembrane region" description="Helical" evidence="5">
    <location>
        <begin position="21"/>
        <end position="40"/>
    </location>
</feature>
<dbReference type="AlphaFoldDB" id="A0A6B2M4M4"/>
<proteinExistence type="predicted"/>
<dbReference type="PANTHER" id="PTHR43066:SF11">
    <property type="entry name" value="PEPTIDASE S54 RHOMBOID DOMAIN-CONTAINING PROTEIN"/>
    <property type="match status" value="1"/>
</dbReference>
<feature type="transmembrane region" description="Helical" evidence="5">
    <location>
        <begin position="108"/>
        <end position="126"/>
    </location>
</feature>
<dbReference type="GO" id="GO:0016020">
    <property type="term" value="C:membrane"/>
    <property type="evidence" value="ECO:0007669"/>
    <property type="project" value="UniProtKB-SubCell"/>
</dbReference>
<dbReference type="GO" id="GO:0006508">
    <property type="term" value="P:proteolysis"/>
    <property type="evidence" value="ECO:0007669"/>
    <property type="project" value="UniProtKB-KW"/>
</dbReference>
<evidence type="ECO:0000313" key="9">
    <source>
        <dbReference type="Proteomes" id="UP000478417"/>
    </source>
</evidence>
<dbReference type="InterPro" id="IPR046483">
    <property type="entry name" value="DUF6576"/>
</dbReference>
<feature type="domain" description="Peptidase S54 rhomboid" evidence="6">
    <location>
        <begin position="66"/>
        <end position="214"/>
    </location>
</feature>
<keyword evidence="3 5" id="KW-1133">Transmembrane helix</keyword>
<dbReference type="GO" id="GO:0004252">
    <property type="term" value="F:serine-type endopeptidase activity"/>
    <property type="evidence" value="ECO:0007669"/>
    <property type="project" value="InterPro"/>
</dbReference>
<feature type="transmembrane region" description="Helical" evidence="5">
    <location>
        <begin position="80"/>
        <end position="96"/>
    </location>
</feature>
<comment type="caution">
    <text evidence="8">The sequence shown here is derived from an EMBL/GenBank/DDBJ whole genome shotgun (WGS) entry which is preliminary data.</text>
</comment>
<evidence type="ECO:0000313" key="8">
    <source>
        <dbReference type="EMBL" id="NDV63232.1"/>
    </source>
</evidence>
<organism evidence="8 9">
    <name type="scientific">Oceanipulchritudo coccoides</name>
    <dbReference type="NCBI Taxonomy" id="2706888"/>
    <lineage>
        <taxon>Bacteria</taxon>
        <taxon>Pseudomonadati</taxon>
        <taxon>Verrucomicrobiota</taxon>
        <taxon>Opitutia</taxon>
        <taxon>Puniceicoccales</taxon>
        <taxon>Oceanipulchritudinaceae</taxon>
        <taxon>Oceanipulchritudo</taxon>
    </lineage>
</organism>
<evidence type="ECO:0000256" key="5">
    <source>
        <dbReference type="SAM" id="Phobius"/>
    </source>
</evidence>
<keyword evidence="4 5" id="KW-0472">Membrane</keyword>
<evidence type="ECO:0000256" key="1">
    <source>
        <dbReference type="ARBA" id="ARBA00004141"/>
    </source>
</evidence>
<dbReference type="InterPro" id="IPR022764">
    <property type="entry name" value="Peptidase_S54_rhomboid_dom"/>
</dbReference>
<dbReference type="EMBL" id="JAAGNX010000003">
    <property type="protein sequence ID" value="NDV63232.1"/>
    <property type="molecule type" value="Genomic_DNA"/>
</dbReference>
<name>A0A6B2M4M4_9BACT</name>
<feature type="transmembrane region" description="Helical" evidence="5">
    <location>
        <begin position="197"/>
        <end position="213"/>
    </location>
</feature>
<evidence type="ECO:0000256" key="3">
    <source>
        <dbReference type="ARBA" id="ARBA00022989"/>
    </source>
</evidence>
<dbReference type="RefSeq" id="WP_163966494.1">
    <property type="nucleotide sequence ID" value="NZ_JAAGNX010000003.1"/>
</dbReference>
<feature type="transmembrane region" description="Helical" evidence="5">
    <location>
        <begin position="132"/>
        <end position="151"/>
    </location>
</feature>
<dbReference type="Gene3D" id="1.20.1540.10">
    <property type="entry name" value="Rhomboid-like"/>
    <property type="match status" value="1"/>
</dbReference>
<evidence type="ECO:0000256" key="2">
    <source>
        <dbReference type="ARBA" id="ARBA00022692"/>
    </source>
</evidence>
<dbReference type="InterPro" id="IPR035952">
    <property type="entry name" value="Rhomboid-like_sf"/>
</dbReference>
<protein>
    <submittedName>
        <fullName evidence="8">Rhomboid family intramembrane serine protease</fullName>
    </submittedName>
</protein>
<dbReference type="Pfam" id="PF20216">
    <property type="entry name" value="DUF6576"/>
    <property type="match status" value="1"/>
</dbReference>
<dbReference type="SUPFAM" id="SSF144091">
    <property type="entry name" value="Rhomboid-like"/>
    <property type="match status" value="1"/>
</dbReference>
<comment type="subcellular location">
    <subcellularLocation>
        <location evidence="1">Membrane</location>
        <topology evidence="1">Multi-pass membrane protein</topology>
    </subcellularLocation>
</comment>
<keyword evidence="8" id="KW-0378">Hydrolase</keyword>
<keyword evidence="9" id="KW-1185">Reference proteome</keyword>
<evidence type="ECO:0000256" key="4">
    <source>
        <dbReference type="ARBA" id="ARBA00023136"/>
    </source>
</evidence>
<gene>
    <name evidence="8" type="ORF">G0Q06_12270</name>
</gene>
<dbReference type="Pfam" id="PF01694">
    <property type="entry name" value="Rhomboid"/>
    <property type="match status" value="1"/>
</dbReference>
<reference evidence="8 9" key="1">
    <citation type="submission" date="2020-02" db="EMBL/GenBank/DDBJ databases">
        <title>Albibacoteraceae fam. nov., the first described family within the subdivision 4 Verrucomicrobia.</title>
        <authorList>
            <person name="Xi F."/>
        </authorList>
    </citation>
    <scope>NUCLEOTIDE SEQUENCE [LARGE SCALE GENOMIC DNA]</scope>
    <source>
        <strain evidence="8 9">CK1056</strain>
    </source>
</reference>
<sequence>MSIYSRSYMREEHTRYEPKPWALKSILITLFVVFILQNILRHWLGSTFLEENFALNLYRLREGWIHTFLTYGFLHSTDGALPWHLLFNGLMLYWFGREVEVRFGSERFLECFMLCILAGGIIWSVVHFLTGNAIIVIGASSGVFGILYLFCRARWQSSMELMFLPLRFTGQQLFWVLFGFQAFFLLFAELPGTGGNATAYSAHLGGILGAFIYERKCLHRGSLIAFLRDKLTPAVGKPQWEKRAAAVKEKTGNKFTVNLRNRGSMKKEVDRILDKINTDGFGSLTDEEKRILDKAKDLL</sequence>
<keyword evidence="8" id="KW-0645">Protease</keyword>
<evidence type="ECO:0000259" key="7">
    <source>
        <dbReference type="Pfam" id="PF20216"/>
    </source>
</evidence>
<dbReference type="PANTHER" id="PTHR43066">
    <property type="entry name" value="RHOMBOID-RELATED PROTEIN"/>
    <property type="match status" value="1"/>
</dbReference>